<dbReference type="EC" id="2.3.1.30" evidence="6"/>
<comment type="similarity">
    <text evidence="1 6">Belongs to the transferase hexapeptide repeat family.</text>
</comment>
<name>A0A3N0DI23_9ACTN</name>
<evidence type="ECO:0000256" key="4">
    <source>
        <dbReference type="ARBA" id="ARBA00022737"/>
    </source>
</evidence>
<evidence type="ECO:0000256" key="2">
    <source>
        <dbReference type="ARBA" id="ARBA00018522"/>
    </source>
</evidence>
<evidence type="ECO:0000313" key="8">
    <source>
        <dbReference type="Proteomes" id="UP000277094"/>
    </source>
</evidence>
<dbReference type="PROSITE" id="PS00101">
    <property type="entry name" value="HEXAPEP_TRANSFERASES"/>
    <property type="match status" value="1"/>
</dbReference>
<dbReference type="OrthoDB" id="2643438at2"/>
<accession>A0A3N0DI23</accession>
<dbReference type="GO" id="GO:0009001">
    <property type="term" value="F:serine O-acetyltransferase activity"/>
    <property type="evidence" value="ECO:0007669"/>
    <property type="project" value="UniProtKB-EC"/>
</dbReference>
<reference evidence="7 8" key="1">
    <citation type="submission" date="2018-11" db="EMBL/GenBank/DDBJ databases">
        <authorList>
            <person name="Li F."/>
        </authorList>
    </citation>
    <scope>NUCLEOTIDE SEQUENCE [LARGE SCALE GENOMIC DNA]</scope>
    <source>
        <strain evidence="7 8">KIS18-7</strain>
    </source>
</reference>
<dbReference type="Pfam" id="PF00132">
    <property type="entry name" value="Hexapep"/>
    <property type="match status" value="1"/>
</dbReference>
<dbReference type="PIRSF" id="PIRSF000441">
    <property type="entry name" value="CysE"/>
    <property type="match status" value="1"/>
</dbReference>
<keyword evidence="4" id="KW-0677">Repeat</keyword>
<dbReference type="GO" id="GO:0005737">
    <property type="term" value="C:cytoplasm"/>
    <property type="evidence" value="ECO:0007669"/>
    <property type="project" value="InterPro"/>
</dbReference>
<proteinExistence type="inferred from homology"/>
<dbReference type="InterPro" id="IPR001451">
    <property type="entry name" value="Hexapep"/>
</dbReference>
<keyword evidence="5 6" id="KW-0012">Acyltransferase</keyword>
<dbReference type="InterPro" id="IPR018357">
    <property type="entry name" value="Hexapep_transf_CS"/>
</dbReference>
<dbReference type="CDD" id="cd03354">
    <property type="entry name" value="LbH_SAT"/>
    <property type="match status" value="1"/>
</dbReference>
<sequence length="195" mass="20548">MFRNVTADLRSHVHPNFTGLNYWIRVVAKALFTPAIHVTVLYRISAALYKFPLTLPLAFPLRTFAIIWAGTEIHPSVKIGPGLCIVHSQKVVIGPGVVIGSNLRIHHGCTIAGDLGRGVTPGTACPVLGDDVTIGLDAYVMGPVTVGDGAIIGAQSLVNKDVEPYTLVAGSPAKLIRTLENPRAVPGSGTSPIES</sequence>
<dbReference type="InterPro" id="IPR005881">
    <property type="entry name" value="Ser_O-AcTrfase"/>
</dbReference>
<dbReference type="Proteomes" id="UP000277094">
    <property type="component" value="Unassembled WGS sequence"/>
</dbReference>
<evidence type="ECO:0000256" key="6">
    <source>
        <dbReference type="PIRNR" id="PIRNR000441"/>
    </source>
</evidence>
<protein>
    <recommendedName>
        <fullName evidence="2 6">Serine acetyltransferase</fullName>
        <ecNumber evidence="6">2.3.1.30</ecNumber>
    </recommendedName>
</protein>
<comment type="caution">
    <text evidence="7">The sequence shown here is derived from an EMBL/GenBank/DDBJ whole genome shotgun (WGS) entry which is preliminary data.</text>
</comment>
<evidence type="ECO:0000256" key="5">
    <source>
        <dbReference type="ARBA" id="ARBA00023315"/>
    </source>
</evidence>
<gene>
    <name evidence="7" type="ORF">EFL95_18055</name>
</gene>
<keyword evidence="8" id="KW-1185">Reference proteome</keyword>
<dbReference type="PANTHER" id="PTHR42811">
    <property type="entry name" value="SERINE ACETYLTRANSFERASE"/>
    <property type="match status" value="1"/>
</dbReference>
<keyword evidence="3 6" id="KW-0808">Transferase</keyword>
<dbReference type="Gene3D" id="2.160.10.10">
    <property type="entry name" value="Hexapeptide repeat proteins"/>
    <property type="match status" value="1"/>
</dbReference>
<dbReference type="AlphaFoldDB" id="A0A3N0DI23"/>
<dbReference type="InterPro" id="IPR011004">
    <property type="entry name" value="Trimer_LpxA-like_sf"/>
</dbReference>
<evidence type="ECO:0000313" key="7">
    <source>
        <dbReference type="EMBL" id="RNL75329.1"/>
    </source>
</evidence>
<dbReference type="EMBL" id="RJSG01000006">
    <property type="protein sequence ID" value="RNL75329.1"/>
    <property type="molecule type" value="Genomic_DNA"/>
</dbReference>
<dbReference type="GO" id="GO:0006535">
    <property type="term" value="P:cysteine biosynthetic process from serine"/>
    <property type="evidence" value="ECO:0007669"/>
    <property type="project" value="InterPro"/>
</dbReference>
<evidence type="ECO:0000256" key="1">
    <source>
        <dbReference type="ARBA" id="ARBA00007274"/>
    </source>
</evidence>
<evidence type="ECO:0000256" key="3">
    <source>
        <dbReference type="ARBA" id="ARBA00022679"/>
    </source>
</evidence>
<dbReference type="SUPFAM" id="SSF51161">
    <property type="entry name" value="Trimeric LpxA-like enzymes"/>
    <property type="match status" value="1"/>
</dbReference>
<comment type="catalytic activity">
    <reaction evidence="6">
        <text>L-serine + acetyl-CoA = O-acetyl-L-serine + CoA</text>
        <dbReference type="Rhea" id="RHEA:24560"/>
        <dbReference type="ChEBI" id="CHEBI:33384"/>
        <dbReference type="ChEBI" id="CHEBI:57287"/>
        <dbReference type="ChEBI" id="CHEBI:57288"/>
        <dbReference type="ChEBI" id="CHEBI:58340"/>
        <dbReference type="EC" id="2.3.1.30"/>
    </reaction>
</comment>
<dbReference type="InterPro" id="IPR045304">
    <property type="entry name" value="LbH_SAT"/>
</dbReference>
<organism evidence="7 8">
    <name type="scientific">Nocardioides marmorisolisilvae</name>
    <dbReference type="NCBI Taxonomy" id="1542737"/>
    <lineage>
        <taxon>Bacteria</taxon>
        <taxon>Bacillati</taxon>
        <taxon>Actinomycetota</taxon>
        <taxon>Actinomycetes</taxon>
        <taxon>Propionibacteriales</taxon>
        <taxon>Nocardioidaceae</taxon>
        <taxon>Nocardioides</taxon>
    </lineage>
</organism>